<comment type="caution">
    <text evidence="2">The sequence shown here is derived from an EMBL/GenBank/DDBJ whole genome shotgun (WGS) entry which is preliminary data.</text>
</comment>
<keyword evidence="3" id="KW-1185">Reference proteome</keyword>
<evidence type="ECO:0000256" key="1">
    <source>
        <dbReference type="SAM" id="SignalP"/>
    </source>
</evidence>
<dbReference type="EMBL" id="JAJPWV010000003">
    <property type="protein sequence ID" value="MCD8741131.1"/>
    <property type="molecule type" value="Genomic_DNA"/>
</dbReference>
<dbReference type="NCBIfam" id="NF046077">
    <property type="entry name" value="LPS_M949_RS01915"/>
    <property type="match status" value="1"/>
</dbReference>
<dbReference type="InterPro" id="IPR058148">
    <property type="entry name" value="M949_RS01915-like_dom"/>
</dbReference>
<feature type="chain" id="PRO_5045561393" description="VCBS repeat-containing protein" evidence="1">
    <location>
        <begin position="19"/>
        <end position="145"/>
    </location>
</feature>
<organism evidence="2 3">
    <name type="scientific">Mucilaginibacter roseus</name>
    <dbReference type="NCBI Taxonomy" id="1528868"/>
    <lineage>
        <taxon>Bacteria</taxon>
        <taxon>Pseudomonadati</taxon>
        <taxon>Bacteroidota</taxon>
        <taxon>Sphingobacteriia</taxon>
        <taxon>Sphingobacteriales</taxon>
        <taxon>Sphingobacteriaceae</taxon>
        <taxon>Mucilaginibacter</taxon>
    </lineage>
</organism>
<name>A0ABS8U1Y4_9SPHI</name>
<evidence type="ECO:0000313" key="2">
    <source>
        <dbReference type="EMBL" id="MCD8741131.1"/>
    </source>
</evidence>
<evidence type="ECO:0000313" key="3">
    <source>
        <dbReference type="Proteomes" id="UP001199919"/>
    </source>
</evidence>
<accession>A0ABS8U1Y4</accession>
<evidence type="ECO:0008006" key="4">
    <source>
        <dbReference type="Google" id="ProtNLM"/>
    </source>
</evidence>
<feature type="signal peptide" evidence="1">
    <location>
        <begin position="1"/>
        <end position="18"/>
    </location>
</feature>
<protein>
    <recommendedName>
        <fullName evidence="4">VCBS repeat-containing protein</fullName>
    </recommendedName>
</protein>
<reference evidence="2 3" key="1">
    <citation type="submission" date="2021-12" db="EMBL/GenBank/DDBJ databases">
        <title>Mucilaginibacter roseus genome.</title>
        <authorList>
            <person name="Ferreira J.R."/>
            <person name="Newman J.D."/>
        </authorList>
    </citation>
    <scope>NUCLEOTIDE SEQUENCE [LARGE SCALE GENOMIC DNA]</scope>
    <source>
        <strain evidence="2 3">LMG 28454</strain>
    </source>
</reference>
<proteinExistence type="predicted"/>
<gene>
    <name evidence="2" type="ORF">LT679_11005</name>
</gene>
<dbReference type="Proteomes" id="UP001199919">
    <property type="component" value="Unassembled WGS sequence"/>
</dbReference>
<sequence length="145" mass="16235">MKRLIFLFVLLFVQQAMAQVKSVALTAAQLPKEIKFEGKFVKAIRFTDAGGEHLILTTETGETQSKTNSDGDYREAALHAYQFKQINGAWVNGWVVNDFVKECPVDIAAAFIKNALQVTDLDNNGKAEVWLMYKPHAAEMLARQT</sequence>
<keyword evidence="1" id="KW-0732">Signal</keyword>